<keyword evidence="3" id="KW-1185">Reference proteome</keyword>
<proteinExistence type="predicted"/>
<dbReference type="AlphaFoldDB" id="A0A238V5A5"/>
<dbReference type="EMBL" id="FZNW01000001">
    <property type="protein sequence ID" value="SNR28783.1"/>
    <property type="molecule type" value="Genomic_DNA"/>
</dbReference>
<dbReference type="SUPFAM" id="SSF53927">
    <property type="entry name" value="Cytidine deaminase-like"/>
    <property type="match status" value="1"/>
</dbReference>
<dbReference type="GO" id="GO:0008835">
    <property type="term" value="F:diaminohydroxyphosphoribosylaminopyrimidine deaminase activity"/>
    <property type="evidence" value="ECO:0007669"/>
    <property type="project" value="TreeGrafter"/>
</dbReference>
<dbReference type="PROSITE" id="PS51747">
    <property type="entry name" value="CYT_DCMP_DEAMINASES_2"/>
    <property type="match status" value="1"/>
</dbReference>
<feature type="domain" description="CMP/dCMP-type deaminase" evidence="1">
    <location>
        <begin position="11"/>
        <end position="136"/>
    </location>
</feature>
<dbReference type="PANTHER" id="PTHR11079:SF162">
    <property type="entry name" value="RIBOFLAVIN BIOSYNTHESIS PROTEIN PYRD, CHLOROPLASTIC"/>
    <property type="match status" value="1"/>
</dbReference>
<accession>A0A238V5A5</accession>
<dbReference type="RefSeq" id="WP_089299582.1">
    <property type="nucleotide sequence ID" value="NZ_FZNW01000001.1"/>
</dbReference>
<evidence type="ECO:0000259" key="1">
    <source>
        <dbReference type="PROSITE" id="PS51747"/>
    </source>
</evidence>
<sequence length="158" mass="16775">MTEHTARTATEADLALLRRAIELAQRCPPGTTFSVGCIIADAGGEVLATGHSREGDAHNHAEESALAKLPATGARLGGATIYSSLEPCSTRASRPTSCTRLILDAGIPRVVFAWREPNVFVDCEGAELLAAAGREVIEVPELAHLVRRMNSYLPGVEE</sequence>
<organism evidence="2 3">
    <name type="scientific">Haloechinothrix alba</name>
    <dbReference type="NCBI Taxonomy" id="664784"/>
    <lineage>
        <taxon>Bacteria</taxon>
        <taxon>Bacillati</taxon>
        <taxon>Actinomycetota</taxon>
        <taxon>Actinomycetes</taxon>
        <taxon>Pseudonocardiales</taxon>
        <taxon>Pseudonocardiaceae</taxon>
        <taxon>Haloechinothrix</taxon>
    </lineage>
</organism>
<dbReference type="InterPro" id="IPR016193">
    <property type="entry name" value="Cytidine_deaminase-like"/>
</dbReference>
<name>A0A238V5A5_9PSEU</name>
<dbReference type="OrthoDB" id="9800865at2"/>
<reference evidence="2 3" key="1">
    <citation type="submission" date="2017-06" db="EMBL/GenBank/DDBJ databases">
        <authorList>
            <person name="Kim H.J."/>
            <person name="Triplett B.A."/>
        </authorList>
    </citation>
    <scope>NUCLEOTIDE SEQUENCE [LARGE SCALE GENOMIC DNA]</scope>
    <source>
        <strain evidence="2 3">DSM 45207</strain>
    </source>
</reference>
<dbReference type="Pfam" id="PF00383">
    <property type="entry name" value="dCMP_cyt_deam_1"/>
    <property type="match status" value="1"/>
</dbReference>
<evidence type="ECO:0000313" key="3">
    <source>
        <dbReference type="Proteomes" id="UP000198348"/>
    </source>
</evidence>
<gene>
    <name evidence="2" type="ORF">SAMN06265360_101262</name>
</gene>
<dbReference type="PANTHER" id="PTHR11079">
    <property type="entry name" value="CYTOSINE DEAMINASE FAMILY MEMBER"/>
    <property type="match status" value="1"/>
</dbReference>
<protein>
    <submittedName>
        <fullName evidence="2">Diaminohydroxyphosphoribosylaminopyrimidine deaminase</fullName>
    </submittedName>
</protein>
<dbReference type="InterPro" id="IPR002125">
    <property type="entry name" value="CMP_dCMP_dom"/>
</dbReference>
<evidence type="ECO:0000313" key="2">
    <source>
        <dbReference type="EMBL" id="SNR28783.1"/>
    </source>
</evidence>
<dbReference type="Proteomes" id="UP000198348">
    <property type="component" value="Unassembled WGS sequence"/>
</dbReference>
<dbReference type="Gene3D" id="3.40.140.10">
    <property type="entry name" value="Cytidine Deaminase, domain 2"/>
    <property type="match status" value="1"/>
</dbReference>